<evidence type="ECO:0000256" key="4">
    <source>
        <dbReference type="ARBA" id="ARBA00022989"/>
    </source>
</evidence>
<accession>A0A940YHV7</accession>
<dbReference type="InterPro" id="IPR004307">
    <property type="entry name" value="TspO_MBR"/>
</dbReference>
<gene>
    <name evidence="7" type="ORF">KAK06_16360</name>
</gene>
<dbReference type="AlphaFoldDB" id="A0A940YHV7"/>
<dbReference type="PIRSF" id="PIRSF005859">
    <property type="entry name" value="PBR"/>
    <property type="match status" value="1"/>
</dbReference>
<dbReference type="RefSeq" id="WP_210803206.1">
    <property type="nucleotide sequence ID" value="NZ_JAGQDE010000015.1"/>
</dbReference>
<dbReference type="CDD" id="cd15904">
    <property type="entry name" value="TSPO_MBR"/>
    <property type="match status" value="1"/>
</dbReference>
<feature type="transmembrane region" description="Helical" evidence="6">
    <location>
        <begin position="131"/>
        <end position="151"/>
    </location>
</feature>
<dbReference type="FunFam" id="1.20.1260.100:FF:000001">
    <property type="entry name" value="translocator protein 2"/>
    <property type="match status" value="1"/>
</dbReference>
<feature type="transmembrane region" description="Helical" evidence="6">
    <location>
        <begin position="49"/>
        <end position="66"/>
    </location>
</feature>
<evidence type="ECO:0000313" key="8">
    <source>
        <dbReference type="Proteomes" id="UP000678374"/>
    </source>
</evidence>
<sequence length="160" mass="17532">MSPVTRARLAAAAAALAVAALGGLSTDIGPWYASLQRPPWQPPDAWFGPVWTLIYALCALSAAEVWQASSTRAQRLNLLLAWSLNACLNVGWSLLFFRLRRPDWALAEVGWLWASIALLVVISWPRSRRAALLLLPYLAWVAFAATLNRAVVDLNPPFGP</sequence>
<evidence type="ECO:0000256" key="2">
    <source>
        <dbReference type="ARBA" id="ARBA00007524"/>
    </source>
</evidence>
<reference evidence="7" key="1">
    <citation type="submission" date="2021-04" db="EMBL/GenBank/DDBJ databases">
        <title>The genome sequence of Ideonella sp. 4Y11.</title>
        <authorList>
            <person name="Liu Y."/>
        </authorList>
    </citation>
    <scope>NUCLEOTIDE SEQUENCE</scope>
    <source>
        <strain evidence="7">4Y11</strain>
    </source>
</reference>
<dbReference type="Pfam" id="PF03073">
    <property type="entry name" value="TspO_MBR"/>
    <property type="match status" value="1"/>
</dbReference>
<dbReference type="GO" id="GO:0033013">
    <property type="term" value="P:tetrapyrrole metabolic process"/>
    <property type="evidence" value="ECO:0007669"/>
    <property type="project" value="UniProtKB-ARBA"/>
</dbReference>
<dbReference type="Gene3D" id="1.20.1260.100">
    <property type="entry name" value="TspO/MBR protein"/>
    <property type="match status" value="1"/>
</dbReference>
<protein>
    <submittedName>
        <fullName evidence="7">Tryptophan-rich sensory protein</fullName>
    </submittedName>
</protein>
<evidence type="ECO:0000313" key="7">
    <source>
        <dbReference type="EMBL" id="MBQ0960528.1"/>
    </source>
</evidence>
<dbReference type="InterPro" id="IPR038330">
    <property type="entry name" value="TspO/MBR-related_sf"/>
</dbReference>
<evidence type="ECO:0000256" key="6">
    <source>
        <dbReference type="SAM" id="Phobius"/>
    </source>
</evidence>
<keyword evidence="5 6" id="KW-0472">Membrane</keyword>
<dbReference type="GO" id="GO:0016020">
    <property type="term" value="C:membrane"/>
    <property type="evidence" value="ECO:0007669"/>
    <property type="project" value="UniProtKB-SubCell"/>
</dbReference>
<dbReference type="Proteomes" id="UP000678374">
    <property type="component" value="Unassembled WGS sequence"/>
</dbReference>
<comment type="subcellular location">
    <subcellularLocation>
        <location evidence="1">Membrane</location>
        <topology evidence="1">Multi-pass membrane protein</topology>
    </subcellularLocation>
</comment>
<dbReference type="EMBL" id="JAGQDE010000015">
    <property type="protein sequence ID" value="MBQ0960528.1"/>
    <property type="molecule type" value="Genomic_DNA"/>
</dbReference>
<feature type="transmembrane region" description="Helical" evidence="6">
    <location>
        <begin position="78"/>
        <end position="98"/>
    </location>
</feature>
<dbReference type="PANTHER" id="PTHR10057:SF0">
    <property type="entry name" value="TRANSLOCATOR PROTEIN"/>
    <property type="match status" value="1"/>
</dbReference>
<keyword evidence="8" id="KW-1185">Reference proteome</keyword>
<proteinExistence type="inferred from homology"/>
<feature type="transmembrane region" description="Helical" evidence="6">
    <location>
        <begin position="104"/>
        <end position="124"/>
    </location>
</feature>
<keyword evidence="3 6" id="KW-0812">Transmembrane</keyword>
<comment type="caution">
    <text evidence="7">The sequence shown here is derived from an EMBL/GenBank/DDBJ whole genome shotgun (WGS) entry which is preliminary data.</text>
</comment>
<keyword evidence="4 6" id="KW-1133">Transmembrane helix</keyword>
<organism evidence="7 8">
    <name type="scientific">Ideonella aquatica</name>
    <dbReference type="NCBI Taxonomy" id="2824119"/>
    <lineage>
        <taxon>Bacteria</taxon>
        <taxon>Pseudomonadati</taxon>
        <taxon>Pseudomonadota</taxon>
        <taxon>Betaproteobacteria</taxon>
        <taxon>Burkholderiales</taxon>
        <taxon>Sphaerotilaceae</taxon>
        <taxon>Ideonella</taxon>
    </lineage>
</organism>
<comment type="similarity">
    <text evidence="2">Belongs to the TspO/BZRP family.</text>
</comment>
<evidence type="ECO:0000256" key="3">
    <source>
        <dbReference type="ARBA" id="ARBA00022692"/>
    </source>
</evidence>
<evidence type="ECO:0000256" key="1">
    <source>
        <dbReference type="ARBA" id="ARBA00004141"/>
    </source>
</evidence>
<evidence type="ECO:0000256" key="5">
    <source>
        <dbReference type="ARBA" id="ARBA00023136"/>
    </source>
</evidence>
<name>A0A940YHV7_9BURK</name>
<dbReference type="PANTHER" id="PTHR10057">
    <property type="entry name" value="PERIPHERAL-TYPE BENZODIAZEPINE RECEPTOR"/>
    <property type="match status" value="1"/>
</dbReference>